<accession>A0ABS1PTX5</accession>
<protein>
    <submittedName>
        <fullName evidence="1">Uncharacterized protein</fullName>
    </submittedName>
</protein>
<comment type="caution">
    <text evidence="1">The sequence shown here is derived from an EMBL/GenBank/DDBJ whole genome shotgun (WGS) entry which is preliminary data.</text>
</comment>
<evidence type="ECO:0000313" key="2">
    <source>
        <dbReference type="Proteomes" id="UP000621510"/>
    </source>
</evidence>
<proteinExistence type="predicted"/>
<evidence type="ECO:0000313" key="1">
    <source>
        <dbReference type="EMBL" id="MBL1115372.1"/>
    </source>
</evidence>
<dbReference type="RefSeq" id="WP_201853164.1">
    <property type="nucleotide sequence ID" value="NZ_JAERRG010000009.1"/>
</dbReference>
<sequence>MPPQAPPSVISDIITDLLRWADHNGWIGEQEHQTDKVEALTNHALMNFAIERNAANCS</sequence>
<dbReference type="EMBL" id="JAERRG010000009">
    <property type="protein sequence ID" value="MBL1115372.1"/>
    <property type="molecule type" value="Genomic_DNA"/>
</dbReference>
<organism evidence="1 2">
    <name type="scientific">Streptomyces endocoffeicus</name>
    <dbReference type="NCBI Taxonomy" id="2898945"/>
    <lineage>
        <taxon>Bacteria</taxon>
        <taxon>Bacillati</taxon>
        <taxon>Actinomycetota</taxon>
        <taxon>Actinomycetes</taxon>
        <taxon>Kitasatosporales</taxon>
        <taxon>Streptomycetaceae</taxon>
        <taxon>Streptomyces</taxon>
    </lineage>
</organism>
<name>A0ABS1PTX5_9ACTN</name>
<gene>
    <name evidence="1" type="ORF">JK364_23665</name>
</gene>
<keyword evidence="2" id="KW-1185">Reference proteome</keyword>
<reference evidence="1 2" key="1">
    <citation type="submission" date="2021-01" db="EMBL/GenBank/DDBJ databases">
        <title>WGS of actinomycetes isolated from Thailand.</title>
        <authorList>
            <person name="Thawai C."/>
        </authorList>
    </citation>
    <scope>NUCLEOTIDE SEQUENCE [LARGE SCALE GENOMIC DNA]</scope>
    <source>
        <strain evidence="1 2">CA3R110</strain>
    </source>
</reference>
<dbReference type="Proteomes" id="UP000621510">
    <property type="component" value="Unassembled WGS sequence"/>
</dbReference>